<feature type="non-terminal residue" evidence="1">
    <location>
        <position position="1"/>
    </location>
</feature>
<proteinExistence type="predicted"/>
<name>A0A371EU09_MUCPR</name>
<comment type="caution">
    <text evidence="1">The sequence shown here is derived from an EMBL/GenBank/DDBJ whole genome shotgun (WGS) entry which is preliminary data.</text>
</comment>
<accession>A0A371EU09</accession>
<evidence type="ECO:0000313" key="1">
    <source>
        <dbReference type="EMBL" id="RDX69545.1"/>
    </source>
</evidence>
<organism evidence="1 2">
    <name type="scientific">Mucuna pruriens</name>
    <name type="common">Velvet bean</name>
    <name type="synonym">Dolichos pruriens</name>
    <dbReference type="NCBI Taxonomy" id="157652"/>
    <lineage>
        <taxon>Eukaryota</taxon>
        <taxon>Viridiplantae</taxon>
        <taxon>Streptophyta</taxon>
        <taxon>Embryophyta</taxon>
        <taxon>Tracheophyta</taxon>
        <taxon>Spermatophyta</taxon>
        <taxon>Magnoliopsida</taxon>
        <taxon>eudicotyledons</taxon>
        <taxon>Gunneridae</taxon>
        <taxon>Pentapetalae</taxon>
        <taxon>rosids</taxon>
        <taxon>fabids</taxon>
        <taxon>Fabales</taxon>
        <taxon>Fabaceae</taxon>
        <taxon>Papilionoideae</taxon>
        <taxon>50 kb inversion clade</taxon>
        <taxon>NPAAA clade</taxon>
        <taxon>indigoferoid/millettioid clade</taxon>
        <taxon>Phaseoleae</taxon>
        <taxon>Mucuna</taxon>
    </lineage>
</organism>
<gene>
    <name evidence="1" type="ORF">CR513_51329</name>
</gene>
<reference evidence="1" key="1">
    <citation type="submission" date="2018-05" db="EMBL/GenBank/DDBJ databases">
        <title>Draft genome of Mucuna pruriens seed.</title>
        <authorList>
            <person name="Nnadi N.E."/>
            <person name="Vos R."/>
            <person name="Hasami M.H."/>
            <person name="Devisetty U.K."/>
            <person name="Aguiy J.C."/>
        </authorList>
    </citation>
    <scope>NUCLEOTIDE SEQUENCE [LARGE SCALE GENOMIC DNA]</scope>
    <source>
        <strain evidence="1">JCA_2017</strain>
    </source>
</reference>
<sequence>MQPRKLLIDVLKKKLTCLNWFIVIGGKHTSFEIIDFFEMHGINHEVTPLCALQSNGIDSFYKNSDNPPPPTLFVLWRNRESYLKYLKVWGVLQRRSKRPRKAKEFGPEFCSFSFEDDPKTYSKAKRSIDALLEGNH</sequence>
<keyword evidence="2" id="KW-1185">Reference proteome</keyword>
<dbReference type="AlphaFoldDB" id="A0A371EU09"/>
<dbReference type="Proteomes" id="UP000257109">
    <property type="component" value="Unassembled WGS sequence"/>
</dbReference>
<evidence type="ECO:0000313" key="2">
    <source>
        <dbReference type="Proteomes" id="UP000257109"/>
    </source>
</evidence>
<dbReference type="EMBL" id="QJKJ01012066">
    <property type="protein sequence ID" value="RDX69545.1"/>
    <property type="molecule type" value="Genomic_DNA"/>
</dbReference>
<protein>
    <submittedName>
        <fullName evidence="1">Uncharacterized protein</fullName>
    </submittedName>
</protein>